<organism evidence="3 4">
    <name type="scientific">Gracilibacillus oryzae</name>
    <dbReference type="NCBI Taxonomy" id="1672701"/>
    <lineage>
        <taxon>Bacteria</taxon>
        <taxon>Bacillati</taxon>
        <taxon>Bacillota</taxon>
        <taxon>Bacilli</taxon>
        <taxon>Bacillales</taxon>
        <taxon>Bacillaceae</taxon>
        <taxon>Gracilibacillus</taxon>
    </lineage>
</organism>
<gene>
    <name evidence="3" type="ORF">F9U64_14435</name>
</gene>
<dbReference type="OrthoDB" id="9783818at2"/>
<accession>A0A7C8KP43</accession>
<evidence type="ECO:0000313" key="4">
    <source>
        <dbReference type="Proteomes" id="UP000480246"/>
    </source>
</evidence>
<dbReference type="Proteomes" id="UP000480246">
    <property type="component" value="Unassembled WGS sequence"/>
</dbReference>
<sequence>MKISRLLGYGLIICILFIAGCSNDTSNQENEEQPENMESSHESTETANAEANQTTNDDYLRYVTEDPEEMVQLEPGPYSGDNYDLEAIKKEIEGFPSGESKDDYYYRFISLIAEDYRFFYEAIQDFDTSFAAPTAQPDGELSTPEGVVGPKMNVQILLDSSGSMGGEIDGISKMELAKDAVQSFVAELPEEVQVSLRVYGHKGTSDPADWELSCNSSEQIYPLGEFNQEEFTASLEQFSPAGWTPLAKSMEEAMNDLKDQTGENVNNIIYIVSDGMETCEGDPVQTAKSLNQSEIEAVVNIIGFDLDDEGQEALKEVAEAGNGDYSTVQSKEDLQRFFEQAKRDLRSEWLRWSGENVSHYLDSQNERVNALFDTEKEARELAKIERERMEEIAAYWNEQLSEEESDLEIRPFEASKRQRDLRSYLFNTSFSYRKELRSKGLELRNEIRDKAGEERDNLKNE</sequence>
<feature type="region of interest" description="Disordered" evidence="1">
    <location>
        <begin position="25"/>
        <end position="53"/>
    </location>
</feature>
<dbReference type="Pfam" id="PF00092">
    <property type="entry name" value="VWA"/>
    <property type="match status" value="1"/>
</dbReference>
<name>A0A7C8KP43_9BACI</name>
<dbReference type="Gene3D" id="3.40.50.410">
    <property type="entry name" value="von Willebrand factor, type A domain"/>
    <property type="match status" value="1"/>
</dbReference>
<proteinExistence type="predicted"/>
<dbReference type="SUPFAM" id="SSF53300">
    <property type="entry name" value="vWA-like"/>
    <property type="match status" value="1"/>
</dbReference>
<evidence type="ECO:0000256" key="1">
    <source>
        <dbReference type="SAM" id="MobiDB-lite"/>
    </source>
</evidence>
<dbReference type="InterPro" id="IPR002035">
    <property type="entry name" value="VWF_A"/>
</dbReference>
<dbReference type="RefSeq" id="WP_153404965.1">
    <property type="nucleotide sequence ID" value="NZ_ML762434.1"/>
</dbReference>
<dbReference type="InterPro" id="IPR036465">
    <property type="entry name" value="vWFA_dom_sf"/>
</dbReference>
<evidence type="ECO:0000259" key="2">
    <source>
        <dbReference type="PROSITE" id="PS50234"/>
    </source>
</evidence>
<dbReference type="EMBL" id="WEID01000071">
    <property type="protein sequence ID" value="KAB8130318.1"/>
    <property type="molecule type" value="Genomic_DNA"/>
</dbReference>
<protein>
    <submittedName>
        <fullName evidence="3">VWA domain-containing protein</fullName>
    </submittedName>
</protein>
<dbReference type="SMART" id="SM00327">
    <property type="entry name" value="VWA"/>
    <property type="match status" value="1"/>
</dbReference>
<comment type="caution">
    <text evidence="3">The sequence shown here is derived from an EMBL/GenBank/DDBJ whole genome shotgun (WGS) entry which is preliminary data.</text>
</comment>
<keyword evidence="4" id="KW-1185">Reference proteome</keyword>
<evidence type="ECO:0000313" key="3">
    <source>
        <dbReference type="EMBL" id="KAB8130318.1"/>
    </source>
</evidence>
<reference evidence="3 4" key="1">
    <citation type="submission" date="2019-10" db="EMBL/GenBank/DDBJ databases">
        <title>Gracilibacillus sp. nov. isolated from rice seeds.</title>
        <authorList>
            <person name="He S."/>
        </authorList>
    </citation>
    <scope>NUCLEOTIDE SEQUENCE [LARGE SCALE GENOMIC DNA]</scope>
    <source>
        <strain evidence="3 4">TD8</strain>
    </source>
</reference>
<dbReference type="PROSITE" id="PS50234">
    <property type="entry name" value="VWFA"/>
    <property type="match status" value="1"/>
</dbReference>
<feature type="domain" description="VWFA" evidence="2">
    <location>
        <begin position="153"/>
        <end position="341"/>
    </location>
</feature>
<dbReference type="AlphaFoldDB" id="A0A7C8KP43"/>
<dbReference type="PROSITE" id="PS51257">
    <property type="entry name" value="PROKAR_LIPOPROTEIN"/>
    <property type="match status" value="1"/>
</dbReference>